<keyword evidence="6" id="KW-0012">Acyltransferase</keyword>
<dbReference type="InterPro" id="IPR026591">
    <property type="entry name" value="Sirtuin_cat_small_dom_sf"/>
</dbReference>
<keyword evidence="7" id="KW-1185">Reference proteome</keyword>
<feature type="domain" description="Deacetylase sirtuin-type" evidence="5">
    <location>
        <begin position="1"/>
        <end position="237"/>
    </location>
</feature>
<dbReference type="RefSeq" id="WP_133732422.1">
    <property type="nucleotide sequence ID" value="NZ_CP140255.1"/>
</dbReference>
<keyword evidence="3" id="KW-0520">NAD</keyword>
<dbReference type="PANTHER" id="PTHR11085:SF10">
    <property type="entry name" value="NAD-DEPENDENT PROTEIN DEACYLASE SIRTUIN-5, MITOCHONDRIAL-RELATED"/>
    <property type="match status" value="1"/>
</dbReference>
<evidence type="ECO:0000259" key="5">
    <source>
        <dbReference type="PROSITE" id="PS50305"/>
    </source>
</evidence>
<evidence type="ECO:0000256" key="4">
    <source>
        <dbReference type="PROSITE-ProRule" id="PRU00236"/>
    </source>
</evidence>
<proteinExistence type="predicted"/>
<dbReference type="EC" id="2.3.1.286" evidence="1"/>
<dbReference type="Gene3D" id="3.30.1600.10">
    <property type="entry name" value="SIR2/SIRT2 'Small Domain"/>
    <property type="match status" value="1"/>
</dbReference>
<protein>
    <recommendedName>
        <fullName evidence="1">protein acetyllysine N-acetyltransferase</fullName>
        <ecNumber evidence="1">2.3.1.286</ecNumber>
    </recommendedName>
</protein>
<dbReference type="InterPro" id="IPR050134">
    <property type="entry name" value="NAD-dep_sirtuin_deacylases"/>
</dbReference>
<reference evidence="6 7" key="1">
    <citation type="submission" date="2023-11" db="EMBL/GenBank/DDBJ databases">
        <title>MicrobeMod: A computational toolkit for identifying prokaryotic methylation and restriction-modification with nanopore sequencing.</title>
        <authorList>
            <person name="Crits-Christoph A."/>
            <person name="Kang S.C."/>
            <person name="Lee H."/>
            <person name="Ostrov N."/>
        </authorList>
    </citation>
    <scope>NUCLEOTIDE SEQUENCE [LARGE SCALE GENOMIC DNA]</scope>
    <source>
        <strain evidence="6 7">ATCC BAA-805</strain>
    </source>
</reference>
<dbReference type="PROSITE" id="PS50305">
    <property type="entry name" value="SIRTUIN"/>
    <property type="match status" value="1"/>
</dbReference>
<dbReference type="InterPro" id="IPR029035">
    <property type="entry name" value="DHS-like_NAD/FAD-binding_dom"/>
</dbReference>
<keyword evidence="2 6" id="KW-0808">Transferase</keyword>
<evidence type="ECO:0000256" key="3">
    <source>
        <dbReference type="ARBA" id="ARBA00023027"/>
    </source>
</evidence>
<evidence type="ECO:0000313" key="6">
    <source>
        <dbReference type="EMBL" id="WQH15027.1"/>
    </source>
</evidence>
<dbReference type="Gene3D" id="3.40.50.1220">
    <property type="entry name" value="TPP-binding domain"/>
    <property type="match status" value="1"/>
</dbReference>
<dbReference type="InterPro" id="IPR003000">
    <property type="entry name" value="Sirtuin"/>
</dbReference>
<gene>
    <name evidence="6" type="ORF">SR894_10935</name>
</gene>
<accession>A0ABZ0YS93</accession>
<comment type="caution">
    <text evidence="4">Lacks conserved residue(s) required for the propagation of feature annotation.</text>
</comment>
<dbReference type="EMBL" id="CP140255">
    <property type="protein sequence ID" value="WQH15027.1"/>
    <property type="molecule type" value="Genomic_DNA"/>
</dbReference>
<dbReference type="Proteomes" id="UP001324794">
    <property type="component" value="Chromosome"/>
</dbReference>
<dbReference type="SUPFAM" id="SSF52467">
    <property type="entry name" value="DHS-like NAD/FAD-binding domain"/>
    <property type="match status" value="1"/>
</dbReference>
<dbReference type="Pfam" id="PF02146">
    <property type="entry name" value="SIR2"/>
    <property type="match status" value="1"/>
</dbReference>
<name>A0ABZ0YS93_9GAMM</name>
<dbReference type="PANTHER" id="PTHR11085">
    <property type="entry name" value="NAD-DEPENDENT PROTEIN DEACYLASE SIRTUIN-5, MITOCHONDRIAL-RELATED"/>
    <property type="match status" value="1"/>
</dbReference>
<evidence type="ECO:0000256" key="2">
    <source>
        <dbReference type="ARBA" id="ARBA00022679"/>
    </source>
</evidence>
<evidence type="ECO:0000256" key="1">
    <source>
        <dbReference type="ARBA" id="ARBA00012928"/>
    </source>
</evidence>
<dbReference type="GO" id="GO:0034979">
    <property type="term" value="F:NAD-dependent protein lysine deacetylase activity"/>
    <property type="evidence" value="ECO:0007669"/>
    <property type="project" value="UniProtKB-EC"/>
</dbReference>
<evidence type="ECO:0000313" key="7">
    <source>
        <dbReference type="Proteomes" id="UP001324794"/>
    </source>
</evidence>
<dbReference type="InterPro" id="IPR026590">
    <property type="entry name" value="Ssirtuin_cat_dom"/>
</dbReference>
<organism evidence="6 7">
    <name type="scientific">Vreelandella neptunia</name>
    <dbReference type="NCBI Taxonomy" id="115551"/>
    <lineage>
        <taxon>Bacteria</taxon>
        <taxon>Pseudomonadati</taxon>
        <taxon>Pseudomonadota</taxon>
        <taxon>Gammaproteobacteria</taxon>
        <taxon>Oceanospirillales</taxon>
        <taxon>Halomonadaceae</taxon>
        <taxon>Vreelandella</taxon>
    </lineage>
</organism>
<sequence length="243" mass="27424">MKPAINPNKIVVFTGAGISVSSGLEAFRDSDLRSVGQHEQLASPHAWNRRRKEVIEYYNWRRECAGKAQPTPAHLAIARLEQKYEVVVITQNVDDLHERAGSRDVIHLHGELRKVRCCGQHALVSDIGISPQYLGDTCPDGHELRPHVVWFGEQIMHYSETGRHFKTAAKVLVIGTSLQVDPAAKLPKKGRYRAEKLIVNPHFDVADRPYSYRIIHKEADSIVPDIVAAWLEGQRWDYGLGRA</sequence>